<evidence type="ECO:0000313" key="2">
    <source>
        <dbReference type="Proteomes" id="UP000289465"/>
    </source>
</evidence>
<gene>
    <name evidence="1" type="primary">mazE</name>
    <name evidence="1" type="ORF">AVE30378_00696</name>
</gene>
<dbReference type="AlphaFoldDB" id="A0A446C7B8"/>
<evidence type="ECO:0000313" key="1">
    <source>
        <dbReference type="EMBL" id="SSW63799.1"/>
    </source>
</evidence>
<dbReference type="OrthoDB" id="3734119at2"/>
<dbReference type="Proteomes" id="UP000289465">
    <property type="component" value="Unassembled WGS sequence"/>
</dbReference>
<dbReference type="InterPro" id="IPR021558">
    <property type="entry name" value="MazE-like"/>
</dbReference>
<organism evidence="1 2">
    <name type="scientific">Achromobacter veterisilvae</name>
    <dbReference type="NCBI Taxonomy" id="2069367"/>
    <lineage>
        <taxon>Bacteria</taxon>
        <taxon>Pseudomonadati</taxon>
        <taxon>Pseudomonadota</taxon>
        <taxon>Betaproteobacteria</taxon>
        <taxon>Burkholderiales</taxon>
        <taxon>Alcaligenaceae</taxon>
        <taxon>Achromobacter</taxon>
    </lineage>
</organism>
<name>A0A446C7B8_9BURK</name>
<dbReference type="RefSeq" id="WP_129239385.1">
    <property type="nucleotide sequence ID" value="NZ_UFQC01000003.1"/>
</dbReference>
<protein>
    <submittedName>
        <fullName evidence="1">Antitoxin MazE</fullName>
    </submittedName>
</protein>
<dbReference type="Pfam" id="PF11455">
    <property type="entry name" value="MazE-like"/>
    <property type="match status" value="1"/>
</dbReference>
<sequence>MGASIINARVQKHRDALRKAGLRPVQIWVPDTRRPGFAEECRRQSLAVAESDKADEQLERLMDETAADVDGWTE</sequence>
<dbReference type="EMBL" id="UFQC01000003">
    <property type="protein sequence ID" value="SSW63799.1"/>
    <property type="molecule type" value="Genomic_DNA"/>
</dbReference>
<proteinExistence type="predicted"/>
<accession>A0A446C7B8</accession>
<reference evidence="1 2" key="1">
    <citation type="submission" date="2018-07" db="EMBL/GenBank/DDBJ databases">
        <authorList>
            <person name="Peeters C."/>
        </authorList>
    </citation>
    <scope>NUCLEOTIDE SEQUENCE [LARGE SCALE GENOMIC DNA]</scope>
    <source>
        <strain evidence="1 2">LMG 30378</strain>
    </source>
</reference>